<dbReference type="GO" id="GO:0007095">
    <property type="term" value="P:mitotic G2 DNA damage checkpoint signaling"/>
    <property type="evidence" value="ECO:0000318"/>
    <property type="project" value="GO_Central"/>
</dbReference>
<dbReference type="Gene3D" id="3.40.50.10190">
    <property type="entry name" value="BRCT domain"/>
    <property type="match status" value="1"/>
</dbReference>
<dbReference type="OMA" id="RDETCHV"/>
<dbReference type="GO" id="GO:0006312">
    <property type="term" value="P:mitotic recombination"/>
    <property type="evidence" value="ECO:0007669"/>
    <property type="project" value="EnsemblPlants"/>
</dbReference>
<dbReference type="CDD" id="cd00027">
    <property type="entry name" value="BRCT"/>
    <property type="match status" value="1"/>
</dbReference>
<protein>
    <recommendedName>
        <fullName evidence="10">FHA domain-containing protein</fullName>
    </recommendedName>
</protein>
<evidence type="ECO:0000256" key="1">
    <source>
        <dbReference type="ARBA" id="ARBA00004123"/>
    </source>
</evidence>
<evidence type="ECO:0000256" key="5">
    <source>
        <dbReference type="ARBA" id="ARBA00023204"/>
    </source>
</evidence>
<dbReference type="FunFam" id="2.60.200.20:FF:000017">
    <property type="entry name" value="Nibrin"/>
    <property type="match status" value="1"/>
</dbReference>
<dbReference type="GO" id="GO:0000724">
    <property type="term" value="P:double-strand break repair via homologous recombination"/>
    <property type="evidence" value="ECO:0000318"/>
    <property type="project" value="GO_Central"/>
</dbReference>
<dbReference type="GO" id="GO:0007131">
    <property type="term" value="P:reciprocal meiotic recombination"/>
    <property type="evidence" value="ECO:0007669"/>
    <property type="project" value="EnsemblPlants"/>
</dbReference>
<dbReference type="GO" id="GO:0030870">
    <property type="term" value="C:Mre11 complex"/>
    <property type="evidence" value="ECO:0000318"/>
    <property type="project" value="GO_Central"/>
</dbReference>
<dbReference type="GO" id="GO:0005694">
    <property type="term" value="C:chromosome"/>
    <property type="evidence" value="ECO:0007669"/>
    <property type="project" value="UniProtKB-SubCell"/>
</dbReference>
<dbReference type="STRING" id="71139.A0A059DAQ8"/>
<dbReference type="InParanoid" id="A0A059DAQ8"/>
<keyword evidence="6" id="KW-0539">Nucleus</keyword>
<dbReference type="InterPro" id="IPR008984">
    <property type="entry name" value="SMAD_FHA_dom_sf"/>
</dbReference>
<dbReference type="EMBL" id="KK198754">
    <property type="protein sequence ID" value="KCW87305.1"/>
    <property type="molecule type" value="Genomic_DNA"/>
</dbReference>
<evidence type="ECO:0000256" key="4">
    <source>
        <dbReference type="ARBA" id="ARBA00022763"/>
    </source>
</evidence>
<organism evidence="11">
    <name type="scientific">Eucalyptus grandis</name>
    <name type="common">Flooded gum</name>
    <dbReference type="NCBI Taxonomy" id="71139"/>
    <lineage>
        <taxon>Eukaryota</taxon>
        <taxon>Viridiplantae</taxon>
        <taxon>Streptophyta</taxon>
        <taxon>Embryophyta</taxon>
        <taxon>Tracheophyta</taxon>
        <taxon>Spermatophyta</taxon>
        <taxon>Magnoliopsida</taxon>
        <taxon>eudicotyledons</taxon>
        <taxon>Gunneridae</taxon>
        <taxon>Pentapetalae</taxon>
        <taxon>rosids</taxon>
        <taxon>malvids</taxon>
        <taxon>Myrtales</taxon>
        <taxon>Myrtaceae</taxon>
        <taxon>Myrtoideae</taxon>
        <taxon>Eucalypteae</taxon>
        <taxon>Eucalyptus</taxon>
    </lineage>
</organism>
<dbReference type="SMART" id="SM00240">
    <property type="entry name" value="FHA"/>
    <property type="match status" value="1"/>
</dbReference>
<dbReference type="AlphaFoldDB" id="A0A059DAQ8"/>
<name>A0A059DAQ8_EUCGR</name>
<dbReference type="eggNOG" id="ENOG502QQ7Y">
    <property type="taxonomic scope" value="Eukaryota"/>
</dbReference>
<keyword evidence="5" id="KW-0234">DNA repair</keyword>
<evidence type="ECO:0000313" key="11">
    <source>
        <dbReference type="EMBL" id="KCW87305.1"/>
    </source>
</evidence>
<proteinExistence type="inferred from homology"/>
<evidence type="ECO:0000259" key="10">
    <source>
        <dbReference type="PROSITE" id="PS50006"/>
    </source>
</evidence>
<evidence type="ECO:0000256" key="8">
    <source>
        <dbReference type="ARBA" id="ARBA00044757"/>
    </source>
</evidence>
<keyword evidence="7" id="KW-0131">Cell cycle</keyword>
<evidence type="ECO:0000256" key="7">
    <source>
        <dbReference type="ARBA" id="ARBA00023306"/>
    </source>
</evidence>
<dbReference type="PROSITE" id="PS50006">
    <property type="entry name" value="FHA_DOMAIN"/>
    <property type="match status" value="1"/>
</dbReference>
<feature type="domain" description="FHA" evidence="10">
    <location>
        <begin position="25"/>
        <end position="84"/>
    </location>
</feature>
<evidence type="ECO:0000256" key="9">
    <source>
        <dbReference type="SAM" id="MobiDB-lite"/>
    </source>
</evidence>
<evidence type="ECO:0000256" key="2">
    <source>
        <dbReference type="ARBA" id="ARBA00004286"/>
    </source>
</evidence>
<dbReference type="InterPro" id="IPR040227">
    <property type="entry name" value="Nibrin-rel"/>
</dbReference>
<dbReference type="SUPFAM" id="SSF52113">
    <property type="entry name" value="BRCT domain"/>
    <property type="match status" value="1"/>
</dbReference>
<dbReference type="Gramene" id="KCW87305">
    <property type="protein sequence ID" value="KCW87305"/>
    <property type="gene ID" value="EUGRSUZ_B03794"/>
</dbReference>
<dbReference type="CDD" id="cd22667">
    <property type="entry name" value="FHA_NBN"/>
    <property type="match status" value="1"/>
</dbReference>
<comment type="subcellular location">
    <subcellularLocation>
        <location evidence="2">Chromosome</location>
    </subcellularLocation>
    <subcellularLocation>
        <location evidence="1">Nucleus</location>
    </subcellularLocation>
</comment>
<dbReference type="Pfam" id="PF00498">
    <property type="entry name" value="FHA"/>
    <property type="match status" value="1"/>
</dbReference>
<evidence type="ECO:0000256" key="3">
    <source>
        <dbReference type="ARBA" id="ARBA00022454"/>
    </source>
</evidence>
<sequence>MVWGLFPADSLSGEEKYYIFSKGTYKVGRKGCDIIINKDKGVSRIHAEIVVAAMTNASPLAIESSTSSAKVLIRDCSKYGTFVNKNLGSQEKVHEFPNKEATLKDGDMVSFGTGNATYRFCFVLLVFYVVCTDSRSSFRSLEEKVSSIGGLVTENFRDCTHVLVDQSMQFEESLLDAVVAKKHFVLSSWLEYLAGKNVLNEIPSYTSHLPTIVAEGVSVKIAEPKTRDTCLGGYTFLLEPLQMYKFGDRLQMLLGVGGAKILSANEFHFNSQASEFENNRVVYVMPRRTVDSRSSKVSLLFQVNELDLVCAVLSAHLDTSSLISPSVIVSSSCSTDETVVADSEAEDETATSMHAASPVHLEKPTVPNHSGKASRNGVVADSENDLAVSNKYSCDDIVVRSDRTATSKRATSPVHLEKLTMTEDSKKASTDFVVVQSENDYAMSNKYICNDILIKSDRTDESAEGSSDIIYSQNLIARRPTLSAMSSADSSGVNFKRFKKKNTPSGNSFTNLVPFSKFPYKESDYRNEQLEESVREEKKRKQMEAMAEDLFNTDKGRKRGVAGSLRGLLMRS</sequence>
<dbReference type="InterPro" id="IPR000253">
    <property type="entry name" value="FHA_dom"/>
</dbReference>
<dbReference type="PANTHER" id="PTHR12162">
    <property type="entry name" value="NIBRIN-RELATED"/>
    <property type="match status" value="1"/>
</dbReference>
<dbReference type="FunCoup" id="A0A059DAQ8">
    <property type="interactions" value="1089"/>
</dbReference>
<gene>
    <name evidence="11" type="ORF">EUGRSUZ_B03794</name>
</gene>
<feature type="region of interest" description="Disordered" evidence="9">
    <location>
        <begin position="339"/>
        <end position="376"/>
    </location>
</feature>
<dbReference type="GO" id="GO:0071479">
    <property type="term" value="P:cellular response to ionizing radiation"/>
    <property type="evidence" value="ECO:0007669"/>
    <property type="project" value="EnsemblPlants"/>
</dbReference>
<dbReference type="InterPro" id="IPR036420">
    <property type="entry name" value="BRCT_dom_sf"/>
</dbReference>
<keyword evidence="4" id="KW-0227">DNA damage</keyword>
<dbReference type="Gene3D" id="2.60.200.20">
    <property type="match status" value="1"/>
</dbReference>
<accession>A0A059DAQ8</accession>
<comment type="similarity">
    <text evidence="8">Belongs to the Nibrin family.</text>
</comment>
<evidence type="ECO:0000256" key="6">
    <source>
        <dbReference type="ARBA" id="ARBA00023242"/>
    </source>
</evidence>
<dbReference type="SUPFAM" id="SSF49879">
    <property type="entry name" value="SMAD/FHA domain"/>
    <property type="match status" value="1"/>
</dbReference>
<keyword evidence="3" id="KW-0158">Chromosome</keyword>
<dbReference type="PANTHER" id="PTHR12162:SF0">
    <property type="entry name" value="NIBRIN"/>
    <property type="match status" value="1"/>
</dbReference>
<reference evidence="11" key="1">
    <citation type="submission" date="2013-07" db="EMBL/GenBank/DDBJ databases">
        <title>The genome of Eucalyptus grandis.</title>
        <authorList>
            <person name="Schmutz J."/>
            <person name="Hayes R."/>
            <person name="Myburg A."/>
            <person name="Tuskan G."/>
            <person name="Grattapaglia D."/>
            <person name="Rokhsar D.S."/>
        </authorList>
    </citation>
    <scope>NUCLEOTIDE SEQUENCE</scope>
    <source>
        <tissue evidence="11">Leaf extractions</tissue>
    </source>
</reference>
<dbReference type="GO" id="GO:0003684">
    <property type="term" value="F:damaged DNA binding"/>
    <property type="evidence" value="ECO:0000318"/>
    <property type="project" value="GO_Central"/>
</dbReference>